<dbReference type="Pfam" id="PF00106">
    <property type="entry name" value="adh_short"/>
    <property type="match status" value="1"/>
</dbReference>
<evidence type="ECO:0000256" key="2">
    <source>
        <dbReference type="ARBA" id="ARBA00023002"/>
    </source>
</evidence>
<dbReference type="GO" id="GO:0016491">
    <property type="term" value="F:oxidoreductase activity"/>
    <property type="evidence" value="ECO:0007669"/>
    <property type="project" value="UniProtKB-KW"/>
</dbReference>
<organism evidence="3 4">
    <name type="scientific">Bacillus licheniformis</name>
    <dbReference type="NCBI Taxonomy" id="1402"/>
    <lineage>
        <taxon>Bacteria</taxon>
        <taxon>Bacillati</taxon>
        <taxon>Bacillota</taxon>
        <taxon>Bacilli</taxon>
        <taxon>Bacillales</taxon>
        <taxon>Bacillaceae</taxon>
        <taxon>Bacillus</taxon>
    </lineage>
</organism>
<sequence length="233" mass="25160">MKKAIIIGASSGIGNALAKQLSAGGVEVVGPAARRYELLAKLRDDLPGPSYIKKIDTADSEHSPILLKELLDEMNGADAVFICSGVGYLESEMDWSKEKEMIDVNVTGFVSCSNVLMEHFIKNGRGHLVGISSIAALRGNGGAVTYAASKAFVSNYLKGLRQKVKKLGCDEIAVTEIQPGFVDTALAKGDHLFWTASPEKAAAQIISAVQKKKTHAYITKRWRLISWILKCLP</sequence>
<dbReference type="EMBL" id="CP065647">
    <property type="protein sequence ID" value="QPR74639.1"/>
    <property type="molecule type" value="Genomic_DNA"/>
</dbReference>
<evidence type="ECO:0000313" key="4">
    <source>
        <dbReference type="Proteomes" id="UP000595038"/>
    </source>
</evidence>
<reference evidence="3 4" key="1">
    <citation type="submission" date="2020-12" db="EMBL/GenBank/DDBJ databases">
        <title>FDA dAtabase for Regulatory Grade micrObial Sequences (FDA-ARGOS): Supporting development and validation of Infectious Disease Dx tests.</title>
        <authorList>
            <person name="Nelson B."/>
            <person name="Plummer A."/>
            <person name="Tallon L."/>
            <person name="Sadzewicz L."/>
            <person name="Zhao X."/>
            <person name="Boylan J."/>
            <person name="Ott S."/>
            <person name="Bowen H."/>
            <person name="Vavikolanu K."/>
            <person name="Mehta A."/>
            <person name="Aluvathingal J."/>
            <person name="Nadendla S."/>
            <person name="Myers T."/>
            <person name="Yan Y."/>
            <person name="Sichtig H."/>
        </authorList>
    </citation>
    <scope>NUCLEOTIDE SEQUENCE [LARGE SCALE GENOMIC DNA]</scope>
    <source>
        <strain evidence="3 4">FDAARGOS_923</strain>
    </source>
</reference>
<dbReference type="InterPro" id="IPR020904">
    <property type="entry name" value="Sc_DH/Rdtase_CS"/>
</dbReference>
<dbReference type="SUPFAM" id="SSF51735">
    <property type="entry name" value="NAD(P)-binding Rossmann-fold domains"/>
    <property type="match status" value="1"/>
</dbReference>
<name>A0AB37GNC5_BACLI</name>
<dbReference type="PROSITE" id="PS00061">
    <property type="entry name" value="ADH_SHORT"/>
    <property type="match status" value="1"/>
</dbReference>
<gene>
    <name evidence="3" type="ORF">I6G80_10455</name>
</gene>
<accession>A0AB37GNC5</accession>
<dbReference type="PANTHER" id="PTHR44196">
    <property type="entry name" value="DEHYDROGENASE/REDUCTASE SDR FAMILY MEMBER 7B"/>
    <property type="match status" value="1"/>
</dbReference>
<keyword evidence="2" id="KW-0560">Oxidoreductase</keyword>
<protein>
    <submittedName>
        <fullName evidence="3">SDR family NAD(P)-dependent oxidoreductase</fullName>
    </submittedName>
</protein>
<dbReference type="PRINTS" id="PR00081">
    <property type="entry name" value="GDHRDH"/>
</dbReference>
<dbReference type="Gene3D" id="3.40.50.720">
    <property type="entry name" value="NAD(P)-binding Rossmann-like Domain"/>
    <property type="match status" value="1"/>
</dbReference>
<proteinExistence type="inferred from homology"/>
<dbReference type="Proteomes" id="UP000595038">
    <property type="component" value="Chromosome"/>
</dbReference>
<evidence type="ECO:0000313" key="3">
    <source>
        <dbReference type="EMBL" id="QPR74639.1"/>
    </source>
</evidence>
<dbReference type="GO" id="GO:0016020">
    <property type="term" value="C:membrane"/>
    <property type="evidence" value="ECO:0007669"/>
    <property type="project" value="TreeGrafter"/>
</dbReference>
<evidence type="ECO:0000256" key="1">
    <source>
        <dbReference type="ARBA" id="ARBA00006484"/>
    </source>
</evidence>
<dbReference type="InterPro" id="IPR002347">
    <property type="entry name" value="SDR_fam"/>
</dbReference>
<dbReference type="AlphaFoldDB" id="A0AB37GNC5"/>
<comment type="similarity">
    <text evidence="1">Belongs to the short-chain dehydrogenases/reductases (SDR) family.</text>
</comment>
<dbReference type="InterPro" id="IPR036291">
    <property type="entry name" value="NAD(P)-bd_dom_sf"/>
</dbReference>
<dbReference type="PANTHER" id="PTHR44196:SF3">
    <property type="entry name" value="SHORT CHAIN DEHYDROGENASE FAMILY PROTEIN"/>
    <property type="match status" value="1"/>
</dbReference>
<dbReference type="RefSeq" id="WP_101582732.1">
    <property type="nucleotide sequence ID" value="NZ_CP065647.1"/>
</dbReference>